<dbReference type="InterPro" id="IPR029063">
    <property type="entry name" value="SAM-dependent_MTases_sf"/>
</dbReference>
<comment type="catalytic activity">
    <reaction evidence="4 5">
        <text>L-glutaminyl-[peptide chain release factor] + S-adenosyl-L-methionine = N(5)-methyl-L-glutaminyl-[peptide chain release factor] + S-adenosyl-L-homocysteine + H(+)</text>
        <dbReference type="Rhea" id="RHEA:42896"/>
        <dbReference type="Rhea" id="RHEA-COMP:10271"/>
        <dbReference type="Rhea" id="RHEA-COMP:10272"/>
        <dbReference type="ChEBI" id="CHEBI:15378"/>
        <dbReference type="ChEBI" id="CHEBI:30011"/>
        <dbReference type="ChEBI" id="CHEBI:57856"/>
        <dbReference type="ChEBI" id="CHEBI:59789"/>
        <dbReference type="ChEBI" id="CHEBI:61891"/>
        <dbReference type="EC" id="2.1.1.297"/>
    </reaction>
</comment>
<protein>
    <recommendedName>
        <fullName evidence="5">Release factor glutamine methyltransferase</fullName>
        <shortName evidence="5">RF MTase</shortName>
        <ecNumber evidence="5">2.1.1.297</ecNumber>
    </recommendedName>
    <alternativeName>
        <fullName evidence="5">N5-glutamine methyltransferase PrmC</fullName>
    </alternativeName>
    <alternativeName>
        <fullName evidence="5">Protein-(glutamine-N5) MTase PrmC</fullName>
    </alternativeName>
    <alternativeName>
        <fullName evidence="5">Protein-glutamine N-methyltransferase PrmC</fullName>
    </alternativeName>
</protein>
<accession>A0A9X3WIS4</accession>
<feature type="domain" description="Methyltransferase small" evidence="7">
    <location>
        <begin position="112"/>
        <end position="193"/>
    </location>
</feature>
<feature type="coiled-coil region" evidence="6">
    <location>
        <begin position="145"/>
        <end position="172"/>
    </location>
</feature>
<dbReference type="PANTHER" id="PTHR18895:SF74">
    <property type="entry name" value="MTRF1L RELEASE FACTOR GLUTAMINE METHYLTRANSFERASE"/>
    <property type="match status" value="1"/>
</dbReference>
<dbReference type="Pfam" id="PF17827">
    <property type="entry name" value="PrmC_N"/>
    <property type="match status" value="1"/>
</dbReference>
<keyword evidence="10" id="KW-1185">Reference proteome</keyword>
<dbReference type="PANTHER" id="PTHR18895">
    <property type="entry name" value="HEMK METHYLTRANSFERASE"/>
    <property type="match status" value="1"/>
</dbReference>
<comment type="caution">
    <text evidence="9">The sequence shown here is derived from an EMBL/GenBank/DDBJ whole genome shotgun (WGS) entry which is preliminary data.</text>
</comment>
<gene>
    <name evidence="5 9" type="primary">prmC</name>
    <name evidence="9" type="ORF">NC661_10320</name>
</gene>
<dbReference type="NCBIfam" id="TIGR03534">
    <property type="entry name" value="RF_mod_PrmC"/>
    <property type="match status" value="1"/>
</dbReference>
<dbReference type="CDD" id="cd02440">
    <property type="entry name" value="AdoMet_MTases"/>
    <property type="match status" value="1"/>
</dbReference>
<organism evidence="9 10">
    <name type="scientific">Aquibacillus koreensis</name>
    <dbReference type="NCBI Taxonomy" id="279446"/>
    <lineage>
        <taxon>Bacteria</taxon>
        <taxon>Bacillati</taxon>
        <taxon>Bacillota</taxon>
        <taxon>Bacilli</taxon>
        <taxon>Bacillales</taxon>
        <taxon>Bacillaceae</taxon>
        <taxon>Aquibacillus</taxon>
    </lineage>
</organism>
<comment type="similarity">
    <text evidence="5">Belongs to the protein N5-glutamine methyltransferase family. PrmC subfamily.</text>
</comment>
<sequence length="285" mass="31732">MKPMKIHEALRWASLFLADNNREERVAEILLLHHLGLTKPQMLMALRDPIAEDAQERFIQDVEAHASTGIPVQHLTGVEMFYGRTFAVDNHVLIPRPETEELIVGVLAYIDRFPEPVSVVDLGTGSGIIAVTLKLEKPSLDVSASDLSEEALQVARRNADALEADINFYQGDFLTPLIETEKTVDIIVSNPPYIPFSDENSLSDTVKNHDPRLALFAEDNGLAAYQQIIHNAHHVLNKPGLLAFEIGYQQGESVSSLIKQAFPSSEVEVRKDINGKDRMVFGFIQ</sequence>
<dbReference type="EC" id="2.1.1.297" evidence="5"/>
<evidence type="ECO:0000256" key="4">
    <source>
        <dbReference type="ARBA" id="ARBA00048391"/>
    </source>
</evidence>
<dbReference type="InterPro" id="IPR004556">
    <property type="entry name" value="HemK-like"/>
</dbReference>
<keyword evidence="3 5" id="KW-0949">S-adenosyl-L-methionine</keyword>
<dbReference type="InterPro" id="IPR040758">
    <property type="entry name" value="PrmC_N"/>
</dbReference>
<keyword evidence="2 5" id="KW-0808">Transferase</keyword>
<reference evidence="9" key="1">
    <citation type="submission" date="2022-06" db="EMBL/GenBank/DDBJ databases">
        <title>Aquibacillus sp. a new bacterium isolated from soil saline samples.</title>
        <authorList>
            <person name="Galisteo C."/>
            <person name="De La Haba R."/>
            <person name="Sanchez-Porro C."/>
            <person name="Ventosa A."/>
        </authorList>
    </citation>
    <scope>NUCLEOTIDE SEQUENCE</scope>
    <source>
        <strain evidence="9">JCM 12387</strain>
    </source>
</reference>
<dbReference type="SUPFAM" id="SSF53335">
    <property type="entry name" value="S-adenosyl-L-methionine-dependent methyltransferases"/>
    <property type="match status" value="1"/>
</dbReference>
<dbReference type="HAMAP" id="MF_02126">
    <property type="entry name" value="RF_methyltr_PrmC"/>
    <property type="match status" value="1"/>
</dbReference>
<dbReference type="Gene3D" id="1.10.8.10">
    <property type="entry name" value="DNA helicase RuvA subunit, C-terminal domain"/>
    <property type="match status" value="1"/>
</dbReference>
<feature type="binding site" evidence="5">
    <location>
        <begin position="123"/>
        <end position="127"/>
    </location>
    <ligand>
        <name>S-adenosyl-L-methionine</name>
        <dbReference type="ChEBI" id="CHEBI:59789"/>
    </ligand>
</feature>
<name>A0A9X3WIS4_9BACI</name>
<evidence type="ECO:0000256" key="6">
    <source>
        <dbReference type="SAM" id="Coils"/>
    </source>
</evidence>
<dbReference type="Pfam" id="PF05175">
    <property type="entry name" value="MTS"/>
    <property type="match status" value="1"/>
</dbReference>
<dbReference type="RefSeq" id="WP_259872499.1">
    <property type="nucleotide sequence ID" value="NZ_JAMQJZ010000007.1"/>
</dbReference>
<dbReference type="NCBIfam" id="TIGR00536">
    <property type="entry name" value="hemK_fam"/>
    <property type="match status" value="1"/>
</dbReference>
<evidence type="ECO:0000259" key="7">
    <source>
        <dbReference type="Pfam" id="PF05175"/>
    </source>
</evidence>
<keyword evidence="6" id="KW-0175">Coiled coil</keyword>
<dbReference type="GO" id="GO:0102559">
    <property type="term" value="F:peptide chain release factor N(5)-glutamine methyltransferase activity"/>
    <property type="evidence" value="ECO:0007669"/>
    <property type="project" value="UniProtKB-EC"/>
</dbReference>
<dbReference type="InterPro" id="IPR019874">
    <property type="entry name" value="RF_methyltr_PrmC"/>
</dbReference>
<evidence type="ECO:0000256" key="3">
    <source>
        <dbReference type="ARBA" id="ARBA00022691"/>
    </source>
</evidence>
<feature type="binding site" evidence="5">
    <location>
        <position position="173"/>
    </location>
    <ligand>
        <name>S-adenosyl-L-methionine</name>
        <dbReference type="ChEBI" id="CHEBI:59789"/>
    </ligand>
</feature>
<evidence type="ECO:0000256" key="5">
    <source>
        <dbReference type="HAMAP-Rule" id="MF_02126"/>
    </source>
</evidence>
<evidence type="ECO:0000256" key="1">
    <source>
        <dbReference type="ARBA" id="ARBA00022603"/>
    </source>
</evidence>
<feature type="domain" description="Release factor glutamine methyltransferase N-terminal" evidence="8">
    <location>
        <begin position="8"/>
        <end position="77"/>
    </location>
</feature>
<dbReference type="PROSITE" id="PS00092">
    <property type="entry name" value="N6_MTASE"/>
    <property type="match status" value="1"/>
</dbReference>
<feature type="binding site" evidence="5">
    <location>
        <begin position="190"/>
        <end position="193"/>
    </location>
    <ligand>
        <name>substrate</name>
    </ligand>
</feature>
<evidence type="ECO:0000313" key="9">
    <source>
        <dbReference type="EMBL" id="MDC3420762.1"/>
    </source>
</evidence>
<comment type="function">
    <text evidence="5">Methylates the class 1 translation termination release factors RF1/PrfA and RF2/PrfB on the glutamine residue of the universally conserved GGQ motif.</text>
</comment>
<dbReference type="Proteomes" id="UP001145072">
    <property type="component" value="Unassembled WGS sequence"/>
</dbReference>
<feature type="binding site" evidence="5">
    <location>
        <position position="146"/>
    </location>
    <ligand>
        <name>S-adenosyl-L-methionine</name>
        <dbReference type="ChEBI" id="CHEBI:59789"/>
    </ligand>
</feature>
<dbReference type="AlphaFoldDB" id="A0A9X3WIS4"/>
<dbReference type="InterPro" id="IPR002052">
    <property type="entry name" value="DNA_methylase_N6_adenine_CS"/>
</dbReference>
<dbReference type="InterPro" id="IPR050320">
    <property type="entry name" value="N5-glutamine_MTase"/>
</dbReference>
<dbReference type="GO" id="GO:0003676">
    <property type="term" value="F:nucleic acid binding"/>
    <property type="evidence" value="ECO:0007669"/>
    <property type="project" value="InterPro"/>
</dbReference>
<proteinExistence type="inferred from homology"/>
<evidence type="ECO:0000259" key="8">
    <source>
        <dbReference type="Pfam" id="PF17827"/>
    </source>
</evidence>
<feature type="binding site" evidence="5">
    <location>
        <position position="190"/>
    </location>
    <ligand>
        <name>S-adenosyl-L-methionine</name>
        <dbReference type="ChEBI" id="CHEBI:59789"/>
    </ligand>
</feature>
<dbReference type="GO" id="GO:0032259">
    <property type="term" value="P:methylation"/>
    <property type="evidence" value="ECO:0007669"/>
    <property type="project" value="UniProtKB-KW"/>
</dbReference>
<keyword evidence="1 5" id="KW-0489">Methyltransferase</keyword>
<evidence type="ECO:0000313" key="10">
    <source>
        <dbReference type="Proteomes" id="UP001145072"/>
    </source>
</evidence>
<evidence type="ECO:0000256" key="2">
    <source>
        <dbReference type="ARBA" id="ARBA00022679"/>
    </source>
</evidence>
<dbReference type="InterPro" id="IPR007848">
    <property type="entry name" value="Small_mtfrase_dom"/>
</dbReference>
<dbReference type="EMBL" id="JAMQJZ010000007">
    <property type="protein sequence ID" value="MDC3420762.1"/>
    <property type="molecule type" value="Genomic_DNA"/>
</dbReference>
<dbReference type="Gene3D" id="3.40.50.150">
    <property type="entry name" value="Vaccinia Virus protein VP39"/>
    <property type="match status" value="1"/>
</dbReference>